<name>A0A371I8R7_MUCPR</name>
<sequence>MPTPRSSSPIRSDPEVYPPQLQLRGHLSSSSAATLGTKKLKVARGDRLDYQRTLVDLILSVLASGGGPSPLTMAIVVEDGVTESKPCILNFLFYPYDDHPCVPQDSSRSDVAAELDSAEVSAPRLVYHQNTNPLLEQSEYVETNWTKMEGIDFIETFSPIARPEATHILLSFVAHQNMRLHQIDVFYGLKQEPRALYDKLSSFLITNGFQEGKVGTTLFCKNLIHIL</sequence>
<dbReference type="EMBL" id="QJKJ01000643">
    <property type="protein sequence ID" value="RDY11405.1"/>
    <property type="molecule type" value="Genomic_DNA"/>
</dbReference>
<feature type="non-terminal residue" evidence="3">
    <location>
        <position position="1"/>
    </location>
</feature>
<accession>A0A371I8R7</accession>
<dbReference type="GO" id="GO:0016020">
    <property type="term" value="C:membrane"/>
    <property type="evidence" value="ECO:0007669"/>
    <property type="project" value="UniProtKB-SubCell"/>
</dbReference>
<evidence type="ECO:0000313" key="3">
    <source>
        <dbReference type="EMBL" id="RDY11405.1"/>
    </source>
</evidence>
<comment type="caution">
    <text evidence="3">The sequence shown here is derived from an EMBL/GenBank/DDBJ whole genome shotgun (WGS) entry which is preliminary data.</text>
</comment>
<evidence type="ECO:0008006" key="5">
    <source>
        <dbReference type="Google" id="ProtNLM"/>
    </source>
</evidence>
<evidence type="ECO:0000256" key="2">
    <source>
        <dbReference type="ARBA" id="ARBA00023136"/>
    </source>
</evidence>
<dbReference type="PROSITE" id="PS00236">
    <property type="entry name" value="NEUROTR_ION_CHANNEL"/>
    <property type="match status" value="1"/>
</dbReference>
<proteinExistence type="predicted"/>
<protein>
    <recommendedName>
        <fullName evidence="5">Reverse transcriptase Ty1/copia-type domain-containing protein</fullName>
    </recommendedName>
</protein>
<reference evidence="3" key="1">
    <citation type="submission" date="2018-05" db="EMBL/GenBank/DDBJ databases">
        <title>Draft genome of Mucuna pruriens seed.</title>
        <authorList>
            <person name="Nnadi N.E."/>
            <person name="Vos R."/>
            <person name="Hasami M.H."/>
            <person name="Devisetty U.K."/>
            <person name="Aguiy J.C."/>
        </authorList>
    </citation>
    <scope>NUCLEOTIDE SEQUENCE [LARGE SCALE GENOMIC DNA]</scope>
    <source>
        <strain evidence="3">JCA_2017</strain>
    </source>
</reference>
<evidence type="ECO:0000313" key="4">
    <source>
        <dbReference type="Proteomes" id="UP000257109"/>
    </source>
</evidence>
<comment type="subcellular location">
    <subcellularLocation>
        <location evidence="1">Membrane</location>
    </subcellularLocation>
</comment>
<dbReference type="InterPro" id="IPR018000">
    <property type="entry name" value="Neurotransmitter_ion_chnl_CS"/>
</dbReference>
<dbReference type="AlphaFoldDB" id="A0A371I8R7"/>
<keyword evidence="2" id="KW-0472">Membrane</keyword>
<evidence type="ECO:0000256" key="1">
    <source>
        <dbReference type="ARBA" id="ARBA00004370"/>
    </source>
</evidence>
<keyword evidence="4" id="KW-1185">Reference proteome</keyword>
<organism evidence="3 4">
    <name type="scientific">Mucuna pruriens</name>
    <name type="common">Velvet bean</name>
    <name type="synonym">Dolichos pruriens</name>
    <dbReference type="NCBI Taxonomy" id="157652"/>
    <lineage>
        <taxon>Eukaryota</taxon>
        <taxon>Viridiplantae</taxon>
        <taxon>Streptophyta</taxon>
        <taxon>Embryophyta</taxon>
        <taxon>Tracheophyta</taxon>
        <taxon>Spermatophyta</taxon>
        <taxon>Magnoliopsida</taxon>
        <taxon>eudicotyledons</taxon>
        <taxon>Gunneridae</taxon>
        <taxon>Pentapetalae</taxon>
        <taxon>rosids</taxon>
        <taxon>fabids</taxon>
        <taxon>Fabales</taxon>
        <taxon>Fabaceae</taxon>
        <taxon>Papilionoideae</taxon>
        <taxon>50 kb inversion clade</taxon>
        <taxon>NPAAA clade</taxon>
        <taxon>indigoferoid/millettioid clade</taxon>
        <taxon>Phaseoleae</taxon>
        <taxon>Mucuna</taxon>
    </lineage>
</organism>
<gene>
    <name evidence="3" type="ORF">CR513_03937</name>
</gene>
<dbReference type="Proteomes" id="UP000257109">
    <property type="component" value="Unassembled WGS sequence"/>
</dbReference>